<evidence type="ECO:0000256" key="2">
    <source>
        <dbReference type="ARBA" id="ARBA00022741"/>
    </source>
</evidence>
<dbReference type="InterPro" id="IPR017441">
    <property type="entry name" value="Protein_kinase_ATP_BS"/>
</dbReference>
<dbReference type="GO" id="GO:0005524">
    <property type="term" value="F:ATP binding"/>
    <property type="evidence" value="ECO:0007669"/>
    <property type="project" value="UniProtKB-UniRule"/>
</dbReference>
<dbReference type="InterPro" id="IPR000719">
    <property type="entry name" value="Prot_kinase_dom"/>
</dbReference>
<keyword evidence="11" id="KW-1185">Reference proteome</keyword>
<proteinExistence type="inferred from homology"/>
<comment type="caution">
    <text evidence="9">The sequence shown here is derived from an EMBL/GenBank/DDBJ whole genome shotgun (WGS) entry which is preliminary data.</text>
</comment>
<dbReference type="Proteomes" id="UP000654075">
    <property type="component" value="Unassembled WGS sequence"/>
</dbReference>
<sequence>MWLLSGGSGCLPELGACGGRALGGQVVKRTGAAHAPRPTPRPTPREVPKRHPEPQQGKPMSSGAKPPSKIGNGKYEIEKKLGAGCFGEVWRGRDTSTKDLVAVKFEDLQGHALQLEHEHDILKHLSRPDRPQGFAEALWWGHEGRFHCLVMEMLGRSLEERLKSSGGKFNSQSAVLVAEQVMRRIEYLHSKGIVHRDIKPENFMFGIKGKIHHLYLIDFGLSKRYHDQKHTQIRHNLSLTGTARYASINAHKGIEQSRRDDLEAIGHMLLYFLRGSLPWSGLDAKTQEEKYRKIREKKEHTPLDELCAGFPDAFKVYLQRSRSLEFKDRPDYVALRKLFSDVRAEIGPAEDHGFQWLEGRDLGQLDPLEYWEDLRQPDDIVLSNKGGGFCLCGSKSAVRD</sequence>
<accession>A0A813FCF8</accession>
<comment type="similarity">
    <text evidence="6">Belongs to the protein kinase superfamily.</text>
</comment>
<dbReference type="EMBL" id="CAJNNW010026018">
    <property type="protein sequence ID" value="CAE8682000.1"/>
    <property type="molecule type" value="Genomic_DNA"/>
</dbReference>
<evidence type="ECO:0000259" key="8">
    <source>
        <dbReference type="PROSITE" id="PS50011"/>
    </source>
</evidence>
<dbReference type="CDD" id="cd14016">
    <property type="entry name" value="STKc_CK1"/>
    <property type="match status" value="1"/>
</dbReference>
<dbReference type="Pfam" id="PF00069">
    <property type="entry name" value="Pkinase"/>
    <property type="match status" value="1"/>
</dbReference>
<gene>
    <name evidence="9" type="ORF">PGLA1383_LOCUS27296</name>
    <name evidence="10" type="ORF">PGLA2088_LOCUS22730</name>
</gene>
<dbReference type="GO" id="GO:0004674">
    <property type="term" value="F:protein serine/threonine kinase activity"/>
    <property type="evidence" value="ECO:0007669"/>
    <property type="project" value="UniProtKB-KW"/>
</dbReference>
<dbReference type="PROSITE" id="PS00107">
    <property type="entry name" value="PROTEIN_KINASE_ATP"/>
    <property type="match status" value="1"/>
</dbReference>
<dbReference type="PROSITE" id="PS00108">
    <property type="entry name" value="PROTEIN_KINASE_ST"/>
    <property type="match status" value="1"/>
</dbReference>
<keyword evidence="6" id="KW-0723">Serine/threonine-protein kinase</keyword>
<evidence type="ECO:0000256" key="5">
    <source>
        <dbReference type="PROSITE-ProRule" id="PRU10141"/>
    </source>
</evidence>
<dbReference type="OrthoDB" id="421706at2759"/>
<dbReference type="PANTHER" id="PTHR11909">
    <property type="entry name" value="CASEIN KINASE-RELATED"/>
    <property type="match status" value="1"/>
</dbReference>
<dbReference type="EC" id="2.7.11.1" evidence="1"/>
<protein>
    <recommendedName>
        <fullName evidence="4">Casein kinase I</fullName>
        <ecNumber evidence="1">2.7.11.1</ecNumber>
    </recommendedName>
</protein>
<reference evidence="9" key="1">
    <citation type="submission" date="2021-02" db="EMBL/GenBank/DDBJ databases">
        <authorList>
            <person name="Dougan E. K."/>
            <person name="Rhodes N."/>
            <person name="Thang M."/>
            <person name="Chan C."/>
        </authorList>
    </citation>
    <scope>NUCLEOTIDE SEQUENCE</scope>
</reference>
<evidence type="ECO:0000313" key="11">
    <source>
        <dbReference type="Proteomes" id="UP000654075"/>
    </source>
</evidence>
<dbReference type="PROSITE" id="PS50011">
    <property type="entry name" value="PROTEIN_KINASE_DOM"/>
    <property type="match status" value="1"/>
</dbReference>
<feature type="domain" description="Protein kinase" evidence="8">
    <location>
        <begin position="75"/>
        <end position="355"/>
    </location>
</feature>
<dbReference type="SMART" id="SM00220">
    <property type="entry name" value="S_TKc"/>
    <property type="match status" value="1"/>
</dbReference>
<dbReference type="Proteomes" id="UP000626109">
    <property type="component" value="Unassembled WGS sequence"/>
</dbReference>
<dbReference type="Gene3D" id="1.10.510.10">
    <property type="entry name" value="Transferase(Phosphotransferase) domain 1"/>
    <property type="match status" value="1"/>
</dbReference>
<evidence type="ECO:0000256" key="6">
    <source>
        <dbReference type="RuleBase" id="RU000304"/>
    </source>
</evidence>
<feature type="binding site" evidence="5">
    <location>
        <position position="104"/>
    </location>
    <ligand>
        <name>ATP</name>
        <dbReference type="ChEBI" id="CHEBI:30616"/>
    </ligand>
</feature>
<dbReference type="InterPro" id="IPR050235">
    <property type="entry name" value="CK1_Ser-Thr_kinase"/>
</dbReference>
<dbReference type="InterPro" id="IPR008271">
    <property type="entry name" value="Ser/Thr_kinase_AS"/>
</dbReference>
<dbReference type="EMBL" id="CAJNNV010024326">
    <property type="protein sequence ID" value="CAE8609469.1"/>
    <property type="molecule type" value="Genomic_DNA"/>
</dbReference>
<dbReference type="InterPro" id="IPR011009">
    <property type="entry name" value="Kinase-like_dom_sf"/>
</dbReference>
<name>A0A813FCF8_POLGL</name>
<evidence type="ECO:0000313" key="10">
    <source>
        <dbReference type="EMBL" id="CAE8682000.1"/>
    </source>
</evidence>
<dbReference type="AlphaFoldDB" id="A0A813FCF8"/>
<dbReference type="SUPFAM" id="SSF56112">
    <property type="entry name" value="Protein kinase-like (PK-like)"/>
    <property type="match status" value="1"/>
</dbReference>
<feature type="compositionally biased region" description="Basic and acidic residues" evidence="7">
    <location>
        <begin position="43"/>
        <end position="53"/>
    </location>
</feature>
<evidence type="ECO:0000256" key="7">
    <source>
        <dbReference type="SAM" id="MobiDB-lite"/>
    </source>
</evidence>
<evidence type="ECO:0000256" key="4">
    <source>
        <dbReference type="ARBA" id="ARBA00023860"/>
    </source>
</evidence>
<organism evidence="9 11">
    <name type="scientific">Polarella glacialis</name>
    <name type="common">Dinoflagellate</name>
    <dbReference type="NCBI Taxonomy" id="89957"/>
    <lineage>
        <taxon>Eukaryota</taxon>
        <taxon>Sar</taxon>
        <taxon>Alveolata</taxon>
        <taxon>Dinophyceae</taxon>
        <taxon>Suessiales</taxon>
        <taxon>Suessiaceae</taxon>
        <taxon>Polarella</taxon>
    </lineage>
</organism>
<keyword evidence="3 5" id="KW-0067">ATP-binding</keyword>
<evidence type="ECO:0000256" key="3">
    <source>
        <dbReference type="ARBA" id="ARBA00022840"/>
    </source>
</evidence>
<feature type="region of interest" description="Disordered" evidence="7">
    <location>
        <begin position="28"/>
        <end position="73"/>
    </location>
</feature>
<keyword evidence="6" id="KW-0808">Transferase</keyword>
<evidence type="ECO:0000256" key="1">
    <source>
        <dbReference type="ARBA" id="ARBA00012513"/>
    </source>
</evidence>
<keyword evidence="2 5" id="KW-0547">Nucleotide-binding</keyword>
<keyword evidence="6" id="KW-0418">Kinase</keyword>
<evidence type="ECO:0000313" key="9">
    <source>
        <dbReference type="EMBL" id="CAE8609469.1"/>
    </source>
</evidence>